<keyword evidence="5" id="KW-0862">Zinc</keyword>
<dbReference type="InterPro" id="IPR036866">
    <property type="entry name" value="RibonucZ/Hydroxyglut_hydro"/>
</dbReference>
<organism evidence="7 8">
    <name type="scientific">Streptomyces graminofaciens</name>
    <dbReference type="NCBI Taxonomy" id="68212"/>
    <lineage>
        <taxon>Bacteria</taxon>
        <taxon>Bacillati</taxon>
        <taxon>Actinomycetota</taxon>
        <taxon>Actinomycetes</taxon>
        <taxon>Kitasatosporales</taxon>
        <taxon>Streptomycetaceae</taxon>
        <taxon>Streptomyces</taxon>
    </lineage>
</organism>
<comment type="similarity">
    <text evidence="2">Belongs to the metallo-beta-lactamase superfamily.</text>
</comment>
<accession>A0ABM7F8E9</accession>
<evidence type="ECO:0000313" key="7">
    <source>
        <dbReference type="EMBL" id="BBC32231.1"/>
    </source>
</evidence>
<keyword evidence="8" id="KW-1185">Reference proteome</keyword>
<dbReference type="Gene3D" id="3.60.15.10">
    <property type="entry name" value="Ribonuclease Z/Hydroxyacylglutathione hydrolase-like"/>
    <property type="match status" value="1"/>
</dbReference>
<keyword evidence="3" id="KW-0479">Metal-binding</keyword>
<evidence type="ECO:0000313" key="8">
    <source>
        <dbReference type="Proteomes" id="UP001321542"/>
    </source>
</evidence>
<dbReference type="Proteomes" id="UP001321542">
    <property type="component" value="Chromosome"/>
</dbReference>
<comment type="cofactor">
    <cofactor evidence="1">
        <name>Zn(2+)</name>
        <dbReference type="ChEBI" id="CHEBI:29105"/>
    </cofactor>
</comment>
<proteinExistence type="inferred from homology"/>
<dbReference type="EMBL" id="AP018448">
    <property type="protein sequence ID" value="BBC32231.1"/>
    <property type="molecule type" value="Genomic_DNA"/>
</dbReference>
<feature type="domain" description="Metallo-beta-lactamase" evidence="6">
    <location>
        <begin position="33"/>
        <end position="264"/>
    </location>
</feature>
<evidence type="ECO:0000256" key="4">
    <source>
        <dbReference type="ARBA" id="ARBA00022801"/>
    </source>
</evidence>
<dbReference type="InterPro" id="IPR051013">
    <property type="entry name" value="MBL_superfamily_lactonases"/>
</dbReference>
<dbReference type="SMART" id="SM00849">
    <property type="entry name" value="Lactamase_B"/>
    <property type="match status" value="1"/>
</dbReference>
<sequence length="276" mass="30414">MRDEDRRGWDDARVKVHHLNCGTMLPPATPRLVCHVLLVETEAGGLVLVDSGFGLGDIAAPGSRLGPARHLIRPVLAAEETAVRQVERLGFRRDDVRHIVLTHFDSDHIGGLSDFPDAQVHVTATEALGAVHAPSRRERQRYRPRQWAHGPELVEHGPGGEQWRGFAAATELDAIAPGIVLLPLPGHTRGHAAVAVDAGDRWILHAGDAFFHRGILDGRTPVPRTLRALETLLAYDPEQVRDNHARLAELHRRADPDLVLVNAHDPELYDRVREGA</sequence>
<reference evidence="7 8" key="2">
    <citation type="journal article" date="2023" name="ChemBioChem">
        <title>Acyltransferase Domain Exchange between Two Independent Type I Polyketide Synthases in the Same Producer Strain of Macrolide Antibiotics.</title>
        <authorList>
            <person name="Kudo F."/>
            <person name="Kishikawa K."/>
            <person name="Tsuboi K."/>
            <person name="Kido T."/>
            <person name="Usui T."/>
            <person name="Hashimoto J."/>
            <person name="Shin-Ya K."/>
            <person name="Miyanaga A."/>
            <person name="Eguchi T."/>
        </authorList>
    </citation>
    <scope>NUCLEOTIDE SEQUENCE [LARGE SCALE GENOMIC DNA]</scope>
    <source>
        <strain evidence="7 8">A-8890</strain>
    </source>
</reference>
<gene>
    <name evidence="7" type="ORF">SGFS_035250</name>
</gene>
<name>A0ABM7F8E9_9ACTN</name>
<dbReference type="InterPro" id="IPR001279">
    <property type="entry name" value="Metallo-B-lactamas"/>
</dbReference>
<dbReference type="Pfam" id="PF00753">
    <property type="entry name" value="Lactamase_B"/>
    <property type="match status" value="1"/>
</dbReference>
<evidence type="ECO:0000256" key="2">
    <source>
        <dbReference type="ARBA" id="ARBA00007749"/>
    </source>
</evidence>
<evidence type="ECO:0000256" key="5">
    <source>
        <dbReference type="ARBA" id="ARBA00022833"/>
    </source>
</evidence>
<dbReference type="PANTHER" id="PTHR42978:SF7">
    <property type="entry name" value="METALLO-HYDROLASE RV2300C-RELATED"/>
    <property type="match status" value="1"/>
</dbReference>
<dbReference type="CDD" id="cd07742">
    <property type="entry name" value="metallo-hydrolase-like_MBL-fold"/>
    <property type="match status" value="1"/>
</dbReference>
<reference evidence="7 8" key="1">
    <citation type="journal article" date="2010" name="ChemBioChem">
        <title>Cloning and characterization of the biosynthetic gene cluster of 16-membered macrolide antibiotic FD-891: involvement of a dual functional cytochrome P450 monooxygenase catalyzing epoxidation and hydroxylation.</title>
        <authorList>
            <person name="Kudo F."/>
            <person name="Motegi A."/>
            <person name="Mizoue K."/>
            <person name="Eguchi T."/>
        </authorList>
    </citation>
    <scope>NUCLEOTIDE SEQUENCE [LARGE SCALE GENOMIC DNA]</scope>
    <source>
        <strain evidence="7 8">A-8890</strain>
    </source>
</reference>
<protein>
    <recommendedName>
        <fullName evidence="6">Metallo-beta-lactamase domain-containing protein</fullName>
    </recommendedName>
</protein>
<evidence type="ECO:0000256" key="3">
    <source>
        <dbReference type="ARBA" id="ARBA00022723"/>
    </source>
</evidence>
<evidence type="ECO:0000259" key="6">
    <source>
        <dbReference type="SMART" id="SM00849"/>
    </source>
</evidence>
<evidence type="ECO:0000256" key="1">
    <source>
        <dbReference type="ARBA" id="ARBA00001947"/>
    </source>
</evidence>
<dbReference type="SUPFAM" id="SSF56281">
    <property type="entry name" value="Metallo-hydrolase/oxidoreductase"/>
    <property type="match status" value="1"/>
</dbReference>
<dbReference type="PANTHER" id="PTHR42978">
    <property type="entry name" value="QUORUM-QUENCHING LACTONASE YTNP-RELATED-RELATED"/>
    <property type="match status" value="1"/>
</dbReference>
<keyword evidence="4" id="KW-0378">Hydrolase</keyword>